<evidence type="ECO:0000313" key="2">
    <source>
        <dbReference type="Ensembl" id="ENSCAFP00020033585.1"/>
    </source>
</evidence>
<dbReference type="Proteomes" id="UP000694391">
    <property type="component" value="Unplaced"/>
</dbReference>
<proteinExistence type="predicted"/>
<dbReference type="AlphaFoldDB" id="A0A8C0LK00"/>
<keyword evidence="3" id="KW-1185">Reference proteome</keyword>
<reference evidence="2" key="1">
    <citation type="submission" date="2025-08" db="UniProtKB">
        <authorList>
            <consortium name="Ensembl"/>
        </authorList>
    </citation>
    <scope>IDENTIFICATION</scope>
</reference>
<protein>
    <submittedName>
        <fullName evidence="2">Uncharacterized protein</fullName>
    </submittedName>
</protein>
<feature type="region of interest" description="Disordered" evidence="1">
    <location>
        <begin position="58"/>
        <end position="80"/>
    </location>
</feature>
<evidence type="ECO:0000313" key="3">
    <source>
        <dbReference type="Proteomes" id="UP000694391"/>
    </source>
</evidence>
<sequence>IPGPDRGSRTGRSNILGGLLLLPKQNHLGVFPEKPVPAPKAPRVEETRPNPFYSLCRGGGGGVMASSRRNSPFSRTRIGV</sequence>
<accession>A0A8C0LK00</accession>
<name>A0A8C0LK00_CANLU</name>
<organism evidence="2 3">
    <name type="scientific">Canis lupus dingo</name>
    <name type="common">dingo</name>
    <dbReference type="NCBI Taxonomy" id="286419"/>
    <lineage>
        <taxon>Eukaryota</taxon>
        <taxon>Metazoa</taxon>
        <taxon>Chordata</taxon>
        <taxon>Craniata</taxon>
        <taxon>Vertebrata</taxon>
        <taxon>Euteleostomi</taxon>
        <taxon>Mammalia</taxon>
        <taxon>Eutheria</taxon>
        <taxon>Laurasiatheria</taxon>
        <taxon>Carnivora</taxon>
        <taxon>Caniformia</taxon>
        <taxon>Canidae</taxon>
        <taxon>Canis</taxon>
    </lineage>
</organism>
<dbReference type="Ensembl" id="ENSCAFT00020038744.1">
    <property type="protein sequence ID" value="ENSCAFP00020033585.1"/>
    <property type="gene ID" value="ENSCAFG00020026076.1"/>
</dbReference>
<reference evidence="2" key="2">
    <citation type="submission" date="2025-09" db="UniProtKB">
        <authorList>
            <consortium name="Ensembl"/>
        </authorList>
    </citation>
    <scope>IDENTIFICATION</scope>
</reference>
<dbReference type="GeneTree" id="ENSGT00950000185177"/>
<evidence type="ECO:0000256" key="1">
    <source>
        <dbReference type="SAM" id="MobiDB-lite"/>
    </source>
</evidence>